<evidence type="ECO:0000256" key="1">
    <source>
        <dbReference type="SAM" id="SignalP"/>
    </source>
</evidence>
<evidence type="ECO:0000313" key="4">
    <source>
        <dbReference type="Proteomes" id="UP001189429"/>
    </source>
</evidence>
<reference evidence="3" key="1">
    <citation type="submission" date="2023-10" db="EMBL/GenBank/DDBJ databases">
        <authorList>
            <person name="Chen Y."/>
            <person name="Shah S."/>
            <person name="Dougan E. K."/>
            <person name="Thang M."/>
            <person name="Chan C."/>
        </authorList>
    </citation>
    <scope>NUCLEOTIDE SEQUENCE [LARGE SCALE GENOMIC DNA]</scope>
</reference>
<sequence>MMVAAWRSSAGPPGRGLRRCLLHLSVVAAVCVLPFQAAAVRAPVRIACIGDSITAGFALQNRSLAYPGRLEGLLRQRSSSEIEVVNLGVPGRPLMKHGCQDSALEKAHRSSKEPDVDPRADVVMVMLGTNDAHGEGEWPCSKPFQEQYTRLIESLAQAPSKPRVYVLTPPPVTSPPDCPDCPPFGGISRRVVNEVYPKLLRTVCDRSSSLASFVDVWSRLGGSGMAASMTLDGVHPKEEAHLDIARSLVDVLCADLDICGRSSRER</sequence>
<dbReference type="Proteomes" id="UP001189429">
    <property type="component" value="Unassembled WGS sequence"/>
</dbReference>
<dbReference type="Gene3D" id="3.40.50.1110">
    <property type="entry name" value="SGNH hydrolase"/>
    <property type="match status" value="1"/>
</dbReference>
<dbReference type="InterPro" id="IPR013830">
    <property type="entry name" value="SGNH_hydro"/>
</dbReference>
<name>A0ABN9SXA7_9DINO</name>
<protein>
    <recommendedName>
        <fullName evidence="2">SGNH hydrolase-type esterase domain-containing protein</fullName>
    </recommendedName>
</protein>
<feature type="signal peptide" evidence="1">
    <location>
        <begin position="1"/>
        <end position="39"/>
    </location>
</feature>
<evidence type="ECO:0000259" key="2">
    <source>
        <dbReference type="Pfam" id="PF13472"/>
    </source>
</evidence>
<organism evidence="3 4">
    <name type="scientific">Prorocentrum cordatum</name>
    <dbReference type="NCBI Taxonomy" id="2364126"/>
    <lineage>
        <taxon>Eukaryota</taxon>
        <taxon>Sar</taxon>
        <taxon>Alveolata</taxon>
        <taxon>Dinophyceae</taxon>
        <taxon>Prorocentrales</taxon>
        <taxon>Prorocentraceae</taxon>
        <taxon>Prorocentrum</taxon>
    </lineage>
</organism>
<feature type="domain" description="SGNH hydrolase-type esterase" evidence="2">
    <location>
        <begin position="48"/>
        <end position="241"/>
    </location>
</feature>
<dbReference type="SUPFAM" id="SSF52266">
    <property type="entry name" value="SGNH hydrolase"/>
    <property type="match status" value="1"/>
</dbReference>
<proteinExistence type="predicted"/>
<dbReference type="PANTHER" id="PTHR30383">
    <property type="entry name" value="THIOESTERASE 1/PROTEASE 1/LYSOPHOSPHOLIPASE L1"/>
    <property type="match status" value="1"/>
</dbReference>
<dbReference type="PANTHER" id="PTHR30383:SF29">
    <property type="entry name" value="SGNH HYDROLASE-TYPE ESTERASE DOMAIN-CONTAINING PROTEIN"/>
    <property type="match status" value="1"/>
</dbReference>
<evidence type="ECO:0000313" key="3">
    <source>
        <dbReference type="EMBL" id="CAK0837165.1"/>
    </source>
</evidence>
<dbReference type="EMBL" id="CAUYUJ010014058">
    <property type="protein sequence ID" value="CAK0837165.1"/>
    <property type="molecule type" value="Genomic_DNA"/>
</dbReference>
<feature type="chain" id="PRO_5047042315" description="SGNH hydrolase-type esterase domain-containing protein" evidence="1">
    <location>
        <begin position="40"/>
        <end position="266"/>
    </location>
</feature>
<accession>A0ABN9SXA7</accession>
<dbReference type="InterPro" id="IPR036514">
    <property type="entry name" value="SGNH_hydro_sf"/>
</dbReference>
<comment type="caution">
    <text evidence="3">The sequence shown here is derived from an EMBL/GenBank/DDBJ whole genome shotgun (WGS) entry which is preliminary data.</text>
</comment>
<keyword evidence="4" id="KW-1185">Reference proteome</keyword>
<gene>
    <name evidence="3" type="ORF">PCOR1329_LOCUS33438</name>
</gene>
<dbReference type="Pfam" id="PF13472">
    <property type="entry name" value="Lipase_GDSL_2"/>
    <property type="match status" value="1"/>
</dbReference>
<dbReference type="InterPro" id="IPR051532">
    <property type="entry name" value="Ester_Hydrolysis_Enzymes"/>
</dbReference>
<keyword evidence="1" id="KW-0732">Signal</keyword>